<accession>A0A2N0NIU5</accession>
<dbReference type="Proteomes" id="UP000232722">
    <property type="component" value="Unassembled WGS sequence"/>
</dbReference>
<evidence type="ECO:0000313" key="5">
    <source>
        <dbReference type="Proteomes" id="UP000232722"/>
    </source>
</evidence>
<feature type="region of interest" description="Disordered" evidence="1">
    <location>
        <begin position="1"/>
        <end position="61"/>
    </location>
</feature>
<feature type="non-terminal residue" evidence="3">
    <location>
        <position position="232"/>
    </location>
</feature>
<dbReference type="EMBL" id="LLXJ01006355">
    <property type="protein sequence ID" value="PKB94264.1"/>
    <property type="molecule type" value="Genomic_DNA"/>
</dbReference>
<reference evidence="3 5" key="1">
    <citation type="submission" date="2016-04" db="EMBL/GenBank/DDBJ databases">
        <title>Genome analyses suggest a sexual origin of heterokaryosis in a supposedly ancient asexual fungus.</title>
        <authorList>
            <person name="Ropars J."/>
            <person name="Sedzielewska K."/>
            <person name="Noel J."/>
            <person name="Charron P."/>
            <person name="Farinelli L."/>
            <person name="Marton T."/>
            <person name="Kruger M."/>
            <person name="Pelin A."/>
            <person name="Brachmann A."/>
            <person name="Corradi N."/>
        </authorList>
    </citation>
    <scope>NUCLEOTIDE SEQUENCE [LARGE SCALE GENOMIC DNA]</scope>
    <source>
        <strain evidence="3 5">A5</strain>
    </source>
</reference>
<feature type="compositionally biased region" description="Low complexity" evidence="1">
    <location>
        <begin position="38"/>
        <end position="61"/>
    </location>
</feature>
<dbReference type="VEuPathDB" id="FungiDB:FUN_001076"/>
<organism evidence="3 5">
    <name type="scientific">Rhizophagus irregularis</name>
    <dbReference type="NCBI Taxonomy" id="588596"/>
    <lineage>
        <taxon>Eukaryota</taxon>
        <taxon>Fungi</taxon>
        <taxon>Fungi incertae sedis</taxon>
        <taxon>Mucoromycota</taxon>
        <taxon>Glomeromycotina</taxon>
        <taxon>Glomeromycetes</taxon>
        <taxon>Glomerales</taxon>
        <taxon>Glomeraceae</taxon>
        <taxon>Rhizophagus</taxon>
    </lineage>
</organism>
<dbReference type="EMBL" id="LLXJ01005982">
    <property type="protein sequence ID" value="PKB94490.1"/>
    <property type="molecule type" value="Genomic_DNA"/>
</dbReference>
<sequence>MTSRFALANAARKDDKRRMDDFSRDDESLIGGGGGGTLTTTSTPLTSPFVSSTPPVTNTNTNMTTTTMTSTNTNNNDYFNHSNSNGLNAAAMNSMTNNILQNKSSIEINRNEAYKSRNSIKRPVFIFSDEQTSDEIDLNSTVFNNVNNGKRISGENTGIKRISKSSSSIRISVGTNTSINGNDSSSNLGVRRISGHIKHQKSFESSMGLIAEENSDGSHRTIMTKRNHSSAS</sequence>
<gene>
    <name evidence="4" type="ORF">RhiirA5_362125</name>
    <name evidence="3" type="ORF">RhiirA5_368209</name>
    <name evidence="2" type="ORF">RhiirA5_368253</name>
</gene>
<reference evidence="3 5" key="2">
    <citation type="submission" date="2017-09" db="EMBL/GenBank/DDBJ databases">
        <title>Extensive intraspecific genome diversity in a model arbuscular mycorrhizal fungus.</title>
        <authorList>
            <person name="Chen E.C."/>
            <person name="Morin E."/>
            <person name="Beaudet D."/>
            <person name="Noel J."/>
            <person name="Ndikumana S."/>
            <person name="Charron P."/>
            <person name="St-Onge C."/>
            <person name="Giorgi J."/>
            <person name="Grigoriev I.V."/>
            <person name="Roux C."/>
            <person name="Martin F.M."/>
            <person name="Corradi N."/>
        </authorList>
    </citation>
    <scope>NUCLEOTIDE SEQUENCE [LARGE SCALE GENOMIC DNA]</scope>
    <source>
        <strain evidence="3 5">A5</strain>
    </source>
</reference>
<evidence type="ECO:0000256" key="1">
    <source>
        <dbReference type="SAM" id="MobiDB-lite"/>
    </source>
</evidence>
<dbReference type="AlphaFoldDB" id="A0A2N0NIU5"/>
<evidence type="ECO:0000313" key="4">
    <source>
        <dbReference type="EMBL" id="PKC04644.1"/>
    </source>
</evidence>
<proteinExistence type="predicted"/>
<dbReference type="VEuPathDB" id="FungiDB:RhiirFUN_018527"/>
<protein>
    <submittedName>
        <fullName evidence="3">Uncharacterized protein</fullName>
    </submittedName>
</protein>
<dbReference type="VEuPathDB" id="FungiDB:RhiirA1_487279"/>
<feature type="compositionally biased region" description="Basic residues" evidence="1">
    <location>
        <begin position="222"/>
        <end position="232"/>
    </location>
</feature>
<feature type="region of interest" description="Disordered" evidence="1">
    <location>
        <begin position="213"/>
        <end position="232"/>
    </location>
</feature>
<comment type="caution">
    <text evidence="3">The sequence shown here is derived from an EMBL/GenBank/DDBJ whole genome shotgun (WGS) entry which is preliminary data.</text>
</comment>
<name>A0A2N0NIU5_9GLOM</name>
<dbReference type="EMBL" id="LLXJ01000977">
    <property type="protein sequence ID" value="PKC04644.1"/>
    <property type="molecule type" value="Genomic_DNA"/>
</dbReference>
<feature type="compositionally biased region" description="Basic and acidic residues" evidence="1">
    <location>
        <begin position="11"/>
        <end position="27"/>
    </location>
</feature>
<evidence type="ECO:0000313" key="2">
    <source>
        <dbReference type="EMBL" id="PKB94264.1"/>
    </source>
</evidence>
<evidence type="ECO:0000313" key="3">
    <source>
        <dbReference type="EMBL" id="PKB94490.1"/>
    </source>
</evidence>